<dbReference type="AlphaFoldDB" id="X0TQP9"/>
<dbReference type="InterPro" id="IPR029058">
    <property type="entry name" value="AB_hydrolase_fold"/>
</dbReference>
<name>X0TQP9_9ZZZZ</name>
<organism evidence="1">
    <name type="scientific">marine sediment metagenome</name>
    <dbReference type="NCBI Taxonomy" id="412755"/>
    <lineage>
        <taxon>unclassified sequences</taxon>
        <taxon>metagenomes</taxon>
        <taxon>ecological metagenomes</taxon>
    </lineage>
</organism>
<gene>
    <name evidence="1" type="ORF">S01H1_26283</name>
</gene>
<sequence>IAAYGTAAKYPETYAAVAGVCGAFADDMIEGLTKVPVLMFNVQLDKTFDIERIREKKSELEAAGGNVTLHEVPTKHGGYRNLKSYKVLFDFFDKHRRDPASP</sequence>
<evidence type="ECO:0000313" key="1">
    <source>
        <dbReference type="EMBL" id="GAF95898.1"/>
    </source>
</evidence>
<proteinExistence type="predicted"/>
<accession>X0TQP9</accession>
<dbReference type="EMBL" id="BARS01015925">
    <property type="protein sequence ID" value="GAF95898.1"/>
    <property type="molecule type" value="Genomic_DNA"/>
</dbReference>
<evidence type="ECO:0008006" key="2">
    <source>
        <dbReference type="Google" id="ProtNLM"/>
    </source>
</evidence>
<protein>
    <recommendedName>
        <fullName evidence="2">Peptidase S9 prolyl oligopeptidase catalytic domain-containing protein</fullName>
    </recommendedName>
</protein>
<comment type="caution">
    <text evidence="1">The sequence shown here is derived from an EMBL/GenBank/DDBJ whole genome shotgun (WGS) entry which is preliminary data.</text>
</comment>
<dbReference type="Gene3D" id="3.40.50.1820">
    <property type="entry name" value="alpha/beta hydrolase"/>
    <property type="match status" value="1"/>
</dbReference>
<dbReference type="SUPFAM" id="SSF53474">
    <property type="entry name" value="alpha/beta-Hydrolases"/>
    <property type="match status" value="1"/>
</dbReference>
<feature type="non-terminal residue" evidence="1">
    <location>
        <position position="1"/>
    </location>
</feature>
<reference evidence="1" key="1">
    <citation type="journal article" date="2014" name="Front. Microbiol.">
        <title>High frequency of phylogenetically diverse reductive dehalogenase-homologous genes in deep subseafloor sedimentary metagenomes.</title>
        <authorList>
            <person name="Kawai M."/>
            <person name="Futagami T."/>
            <person name="Toyoda A."/>
            <person name="Takaki Y."/>
            <person name="Nishi S."/>
            <person name="Hori S."/>
            <person name="Arai W."/>
            <person name="Tsubouchi T."/>
            <person name="Morono Y."/>
            <person name="Uchiyama I."/>
            <person name="Ito T."/>
            <person name="Fujiyama A."/>
            <person name="Inagaki F."/>
            <person name="Takami H."/>
        </authorList>
    </citation>
    <scope>NUCLEOTIDE SEQUENCE</scope>
    <source>
        <strain evidence="1">Expedition CK06-06</strain>
    </source>
</reference>